<gene>
    <name evidence="2" type="ORF">ACFO7U_04810</name>
</gene>
<accession>A0ABV9PQY9</accession>
<dbReference type="InterPro" id="IPR013207">
    <property type="entry name" value="LGFP"/>
</dbReference>
<evidence type="ECO:0000313" key="3">
    <source>
        <dbReference type="Proteomes" id="UP001595836"/>
    </source>
</evidence>
<dbReference type="RefSeq" id="WP_081615256.1">
    <property type="nucleotide sequence ID" value="NZ_JBHSHP010000010.1"/>
</dbReference>
<comment type="caution">
    <text evidence="2">The sequence shown here is derived from an EMBL/GenBank/DDBJ whole genome shotgun (WGS) entry which is preliminary data.</text>
</comment>
<protein>
    <submittedName>
        <fullName evidence="2">LGFP repeat-containing protein</fullName>
    </submittedName>
</protein>
<feature type="compositionally biased region" description="Low complexity" evidence="1">
    <location>
        <begin position="33"/>
        <end position="49"/>
    </location>
</feature>
<reference evidence="3" key="1">
    <citation type="journal article" date="2019" name="Int. J. Syst. Evol. Microbiol.">
        <title>The Global Catalogue of Microorganisms (GCM) 10K type strain sequencing project: providing services to taxonomists for standard genome sequencing and annotation.</title>
        <authorList>
            <consortium name="The Broad Institute Genomics Platform"/>
            <consortium name="The Broad Institute Genome Sequencing Center for Infectious Disease"/>
            <person name="Wu L."/>
            <person name="Ma J."/>
        </authorList>
    </citation>
    <scope>NUCLEOTIDE SEQUENCE [LARGE SCALE GENOMIC DNA]</scope>
    <source>
        <strain evidence="3">JCM 11882</strain>
    </source>
</reference>
<keyword evidence="3" id="KW-1185">Reference proteome</keyword>
<proteinExistence type="predicted"/>
<feature type="region of interest" description="Disordered" evidence="1">
    <location>
        <begin position="1"/>
        <end position="65"/>
    </location>
</feature>
<sequence length="323" mass="34422">MVIAAPTLVAGAQPATTARSEAPATTSPPVPTAPSTNPSPSSPAAGPPSQDTPPEQRRDQATPSPRFHTTACAAFWNPNFGRNFTVCGRILDKYHQLGGPGGFLGPPTSDELTNADGIGKRTSFQGDATIYWHPDTDAHPVGGAIGSKWAQFGYDPGPLGYPITDEITNPDGIGKRQAFQHDSSIYWHPNTGAHQIGGQIGARWGELEWEASYLGYPTTDELSTPNGAARFNHFENGSVYWAQPTGGHDLTREMMAIWGAYGFETGLMGLPAGNNIPDSDISVLARGQQAAPRLRIPGEPQEQVFQNAIGRFGTDGEAYVRGR</sequence>
<dbReference type="Pfam" id="PF08310">
    <property type="entry name" value="LGFP"/>
    <property type="match status" value="3"/>
</dbReference>
<evidence type="ECO:0000256" key="1">
    <source>
        <dbReference type="SAM" id="MobiDB-lite"/>
    </source>
</evidence>
<organism evidence="2 3">
    <name type="scientific">Dietzia aurantiaca</name>
    <dbReference type="NCBI Taxonomy" id="983873"/>
    <lineage>
        <taxon>Bacteria</taxon>
        <taxon>Bacillati</taxon>
        <taxon>Actinomycetota</taxon>
        <taxon>Actinomycetes</taxon>
        <taxon>Mycobacteriales</taxon>
        <taxon>Dietziaceae</taxon>
        <taxon>Dietzia</taxon>
    </lineage>
</organism>
<name>A0ABV9PQY9_9ACTN</name>
<dbReference type="EMBL" id="JBHSHP010000010">
    <property type="protein sequence ID" value="MFC4754103.1"/>
    <property type="molecule type" value="Genomic_DNA"/>
</dbReference>
<dbReference type="Proteomes" id="UP001595836">
    <property type="component" value="Unassembled WGS sequence"/>
</dbReference>
<evidence type="ECO:0000313" key="2">
    <source>
        <dbReference type="EMBL" id="MFC4754103.1"/>
    </source>
</evidence>